<feature type="chain" id="PRO_5023037056" evidence="2">
    <location>
        <begin position="27"/>
        <end position="100"/>
    </location>
</feature>
<comment type="caution">
    <text evidence="3">The sequence shown here is derived from an EMBL/GenBank/DDBJ whole genome shotgun (WGS) entry which is preliminary data.</text>
</comment>
<keyword evidence="4" id="KW-1185">Reference proteome</keyword>
<keyword evidence="2" id="KW-0732">Signal</keyword>
<keyword evidence="1" id="KW-1133">Transmembrane helix</keyword>
<evidence type="ECO:0000256" key="1">
    <source>
        <dbReference type="SAM" id="Phobius"/>
    </source>
</evidence>
<feature type="transmembrane region" description="Helical" evidence="1">
    <location>
        <begin position="36"/>
        <end position="63"/>
    </location>
</feature>
<sequence>MKETRSFVPLSLLVLILLYLSSSSYSFSSPQPSFSFSISCALISVRFYEILLVIGGILNAFYLKAQFFGNRCREWKPFLPSDCGHDSHPYVWRPIGLQSA</sequence>
<evidence type="ECO:0000313" key="4">
    <source>
        <dbReference type="Proteomes" id="UP000324222"/>
    </source>
</evidence>
<reference evidence="3 4" key="1">
    <citation type="submission" date="2019-05" db="EMBL/GenBank/DDBJ databases">
        <title>Another draft genome of Portunus trituberculatus and its Hox gene families provides insights of decapod evolution.</title>
        <authorList>
            <person name="Jeong J.-H."/>
            <person name="Song I."/>
            <person name="Kim S."/>
            <person name="Choi T."/>
            <person name="Kim D."/>
            <person name="Ryu S."/>
            <person name="Kim W."/>
        </authorList>
    </citation>
    <scope>NUCLEOTIDE SEQUENCE [LARGE SCALE GENOMIC DNA]</scope>
    <source>
        <tissue evidence="3">Muscle</tissue>
    </source>
</reference>
<proteinExistence type="predicted"/>
<evidence type="ECO:0000313" key="3">
    <source>
        <dbReference type="EMBL" id="MPC56964.1"/>
    </source>
</evidence>
<feature type="signal peptide" evidence="2">
    <location>
        <begin position="1"/>
        <end position="26"/>
    </location>
</feature>
<protein>
    <submittedName>
        <fullName evidence="3">Uncharacterized protein</fullName>
    </submittedName>
</protein>
<organism evidence="3 4">
    <name type="scientific">Portunus trituberculatus</name>
    <name type="common">Swimming crab</name>
    <name type="synonym">Neptunus trituberculatus</name>
    <dbReference type="NCBI Taxonomy" id="210409"/>
    <lineage>
        <taxon>Eukaryota</taxon>
        <taxon>Metazoa</taxon>
        <taxon>Ecdysozoa</taxon>
        <taxon>Arthropoda</taxon>
        <taxon>Crustacea</taxon>
        <taxon>Multicrustacea</taxon>
        <taxon>Malacostraca</taxon>
        <taxon>Eumalacostraca</taxon>
        <taxon>Eucarida</taxon>
        <taxon>Decapoda</taxon>
        <taxon>Pleocyemata</taxon>
        <taxon>Brachyura</taxon>
        <taxon>Eubrachyura</taxon>
        <taxon>Portunoidea</taxon>
        <taxon>Portunidae</taxon>
        <taxon>Portuninae</taxon>
        <taxon>Portunus</taxon>
    </lineage>
</organism>
<gene>
    <name evidence="3" type="ORF">E2C01_050933</name>
</gene>
<dbReference type="Proteomes" id="UP000324222">
    <property type="component" value="Unassembled WGS sequence"/>
</dbReference>
<dbReference type="AlphaFoldDB" id="A0A5B7GKA3"/>
<evidence type="ECO:0000256" key="2">
    <source>
        <dbReference type="SAM" id="SignalP"/>
    </source>
</evidence>
<accession>A0A5B7GKA3</accession>
<name>A0A5B7GKA3_PORTR</name>
<keyword evidence="1" id="KW-0472">Membrane</keyword>
<dbReference type="EMBL" id="VSRR010014388">
    <property type="protein sequence ID" value="MPC56964.1"/>
    <property type="molecule type" value="Genomic_DNA"/>
</dbReference>
<keyword evidence="1" id="KW-0812">Transmembrane</keyword>